<evidence type="ECO:0000256" key="4">
    <source>
        <dbReference type="ARBA" id="ARBA00022723"/>
    </source>
</evidence>
<comment type="cofactor">
    <cofactor evidence="9">
        <name>Fe cation</name>
        <dbReference type="ChEBI" id="CHEBI:24875"/>
    </cofactor>
    <text evidence="9">Binds 2 iron ions per subunit.</text>
</comment>
<dbReference type="SUPFAM" id="SSF47240">
    <property type="entry name" value="Ferritin-like"/>
    <property type="match status" value="1"/>
</dbReference>
<organism evidence="11 12">
    <name type="scientific">Legionella bozemanae</name>
    <name type="common">Fluoribacter bozemanae</name>
    <dbReference type="NCBI Taxonomy" id="447"/>
    <lineage>
        <taxon>Bacteria</taxon>
        <taxon>Pseudomonadati</taxon>
        <taxon>Pseudomonadota</taxon>
        <taxon>Gammaproteobacteria</taxon>
        <taxon>Legionellales</taxon>
        <taxon>Legionellaceae</taxon>
        <taxon>Legionella</taxon>
    </lineage>
</organism>
<feature type="binding site" evidence="9">
    <location>
        <position position="89"/>
    </location>
    <ligand>
        <name>Fe cation</name>
        <dbReference type="ChEBI" id="CHEBI:24875"/>
        <label>1</label>
    </ligand>
</feature>
<dbReference type="CDD" id="cd01042">
    <property type="entry name" value="DMQH"/>
    <property type="match status" value="1"/>
</dbReference>
<sequence>MNMLDSLIFEVDNALRTLFPPAQRTSNRPSPAESLADTDLSTKEKKHVAGLMRVNHAGEVCAQALYQGQALTAQLTHIKKQMSDAAAEETDHLAWCEERLAELGSKPSILNPLWYGGSIILGALAGLAGDKVSLGFVAETERQVAHHLHRHLKKLPAKDKKSHAILIKMKEDEEQHATAALNAGAIELPYLVKQLMRVVSKLMTKSSYYV</sequence>
<keyword evidence="11" id="KW-0830">Ubiquinone</keyword>
<evidence type="ECO:0000256" key="2">
    <source>
        <dbReference type="ARBA" id="ARBA00022475"/>
    </source>
</evidence>
<dbReference type="PANTHER" id="PTHR11237">
    <property type="entry name" value="COENZYME Q10 BIOSYNTHESIS PROTEIN 7"/>
    <property type="match status" value="1"/>
</dbReference>
<keyword evidence="5 9" id="KW-0560">Oxidoreductase</keyword>
<comment type="similarity">
    <text evidence="9">Belongs to the COQ7 family.</text>
</comment>
<feature type="binding site" evidence="9">
    <location>
        <position position="141"/>
    </location>
    <ligand>
        <name>Fe cation</name>
        <dbReference type="ChEBI" id="CHEBI:24875"/>
        <label>2</label>
    </ligand>
</feature>
<dbReference type="GO" id="GO:0046872">
    <property type="term" value="F:metal ion binding"/>
    <property type="evidence" value="ECO:0007669"/>
    <property type="project" value="UniProtKB-KW"/>
</dbReference>
<dbReference type="InterPro" id="IPR009078">
    <property type="entry name" value="Ferritin-like_SF"/>
</dbReference>
<keyword evidence="3 9" id="KW-0831">Ubiquinone biosynthesis</keyword>
<dbReference type="EC" id="1.14.99.60" evidence="9"/>
<evidence type="ECO:0000256" key="7">
    <source>
        <dbReference type="ARBA" id="ARBA00023033"/>
    </source>
</evidence>
<dbReference type="GO" id="GO:0008682">
    <property type="term" value="F:3-demethoxyubiquinol 3-hydroxylase activity"/>
    <property type="evidence" value="ECO:0007669"/>
    <property type="project" value="UniProtKB-EC"/>
</dbReference>
<evidence type="ECO:0000256" key="3">
    <source>
        <dbReference type="ARBA" id="ARBA00022688"/>
    </source>
</evidence>
<dbReference type="Proteomes" id="UP000054695">
    <property type="component" value="Unassembled WGS sequence"/>
</dbReference>
<evidence type="ECO:0000313" key="11">
    <source>
        <dbReference type="EMBL" id="KTC74456.1"/>
    </source>
</evidence>
<dbReference type="STRING" id="447.Lboz_1369"/>
<evidence type="ECO:0000256" key="1">
    <source>
        <dbReference type="ARBA" id="ARBA00004749"/>
    </source>
</evidence>
<comment type="subcellular location">
    <subcellularLocation>
        <location evidence="9">Cell membrane</location>
        <topology evidence="9">Peripheral membrane protein</topology>
    </subcellularLocation>
</comment>
<keyword evidence="12" id="KW-1185">Reference proteome</keyword>
<feature type="binding site" evidence="9">
    <location>
        <position position="92"/>
    </location>
    <ligand>
        <name>Fe cation</name>
        <dbReference type="ChEBI" id="CHEBI:24875"/>
        <label>1</label>
    </ligand>
</feature>
<dbReference type="Pfam" id="PF03232">
    <property type="entry name" value="COQ7"/>
    <property type="match status" value="1"/>
</dbReference>
<gene>
    <name evidence="9" type="primary">coq7</name>
    <name evidence="11" type="ORF">Lboz_1369</name>
</gene>
<comment type="function">
    <text evidence="9">Catalyzes the hydroxylation of 2-nonaprenyl-3-methyl-6-methoxy-1,4-benzoquinol during ubiquinone biosynthesis.</text>
</comment>
<dbReference type="AlphaFoldDB" id="A0A0W0RTT3"/>
<dbReference type="EMBL" id="LNXU01000015">
    <property type="protein sequence ID" value="KTC74456.1"/>
    <property type="molecule type" value="Genomic_DNA"/>
</dbReference>
<evidence type="ECO:0000256" key="8">
    <source>
        <dbReference type="ARBA" id="ARBA00023136"/>
    </source>
</evidence>
<dbReference type="PATRIC" id="fig|447.4.peg.1461"/>
<proteinExistence type="inferred from homology"/>
<evidence type="ECO:0000256" key="6">
    <source>
        <dbReference type="ARBA" id="ARBA00023004"/>
    </source>
</evidence>
<dbReference type="InterPro" id="IPR011566">
    <property type="entry name" value="Ubq_synth_Coq7"/>
</dbReference>
<dbReference type="PANTHER" id="PTHR11237:SF4">
    <property type="entry name" value="5-DEMETHOXYUBIQUINONE HYDROXYLASE, MITOCHONDRIAL"/>
    <property type="match status" value="1"/>
</dbReference>
<feature type="binding site" evidence="9">
    <location>
        <position position="173"/>
    </location>
    <ligand>
        <name>Fe cation</name>
        <dbReference type="ChEBI" id="CHEBI:24875"/>
        <label>1</label>
    </ligand>
</feature>
<dbReference type="InterPro" id="IPR047809">
    <property type="entry name" value="COQ7_proteobact"/>
</dbReference>
<dbReference type="NCBIfam" id="NF033656">
    <property type="entry name" value="DMQ_monoox_COQ7"/>
    <property type="match status" value="1"/>
</dbReference>
<dbReference type="Gene3D" id="1.20.1260.10">
    <property type="match status" value="1"/>
</dbReference>
<accession>A0A0W0RTT3</accession>
<keyword evidence="8 9" id="KW-0472">Membrane</keyword>
<keyword evidence="2 9" id="KW-1003">Cell membrane</keyword>
<dbReference type="UniPathway" id="UPA00232"/>
<evidence type="ECO:0000313" key="12">
    <source>
        <dbReference type="Proteomes" id="UP000054695"/>
    </source>
</evidence>
<keyword evidence="7 9" id="KW-0503">Monooxygenase</keyword>
<evidence type="ECO:0000256" key="10">
    <source>
        <dbReference type="SAM" id="MobiDB-lite"/>
    </source>
</evidence>
<keyword evidence="6 9" id="KW-0408">Iron</keyword>
<dbReference type="InterPro" id="IPR012347">
    <property type="entry name" value="Ferritin-like"/>
</dbReference>
<evidence type="ECO:0000256" key="9">
    <source>
        <dbReference type="HAMAP-Rule" id="MF_01658"/>
    </source>
</evidence>
<feature type="region of interest" description="Disordered" evidence="10">
    <location>
        <begin position="21"/>
        <end position="40"/>
    </location>
</feature>
<feature type="binding site" evidence="9">
    <location>
        <position position="89"/>
    </location>
    <ligand>
        <name>Fe cation</name>
        <dbReference type="ChEBI" id="CHEBI:24875"/>
        <label>2</label>
    </ligand>
</feature>
<name>A0A0W0RTT3_LEGBO</name>
<dbReference type="OrthoDB" id="5192789at2"/>
<dbReference type="GO" id="GO:0005886">
    <property type="term" value="C:plasma membrane"/>
    <property type="evidence" value="ECO:0007669"/>
    <property type="project" value="UniProtKB-SubCell"/>
</dbReference>
<keyword evidence="4 9" id="KW-0479">Metal-binding</keyword>
<dbReference type="HAMAP" id="MF_01658">
    <property type="entry name" value="COQ7"/>
    <property type="match status" value="1"/>
</dbReference>
<comment type="caution">
    <text evidence="11">The sequence shown here is derived from an EMBL/GenBank/DDBJ whole genome shotgun (WGS) entry which is preliminary data.</text>
</comment>
<feature type="binding site" evidence="9">
    <location>
        <position position="59"/>
    </location>
    <ligand>
        <name>Fe cation</name>
        <dbReference type="ChEBI" id="CHEBI:24875"/>
        <label>1</label>
    </ligand>
</feature>
<protein>
    <recommendedName>
        <fullName evidence="9">3-demethoxyubiquinol 3-hydroxylase</fullName>
        <shortName evidence="9">DMQ hydroxylase</shortName>
        <ecNumber evidence="9">1.14.99.60</ecNumber>
    </recommendedName>
    <alternativeName>
        <fullName evidence="9">2-nonaprenyl-3-methyl-6-methoxy-1,4-benzoquinol hydroxylase</fullName>
    </alternativeName>
</protein>
<comment type="pathway">
    <text evidence="1 9">Cofactor biosynthesis; ubiquinone biosynthesis.</text>
</comment>
<feature type="binding site" evidence="9">
    <location>
        <position position="176"/>
    </location>
    <ligand>
        <name>Fe cation</name>
        <dbReference type="ChEBI" id="CHEBI:24875"/>
        <label>2</label>
    </ligand>
</feature>
<dbReference type="GO" id="GO:0006744">
    <property type="term" value="P:ubiquinone biosynthetic process"/>
    <property type="evidence" value="ECO:0007669"/>
    <property type="project" value="UniProtKB-UniRule"/>
</dbReference>
<comment type="catalytic activity">
    <reaction evidence="9">
        <text>a 5-methoxy-2-methyl-3-(all-trans-polyprenyl)benzene-1,4-diol + AH2 + O2 = a 3-demethylubiquinol + A + H2O</text>
        <dbReference type="Rhea" id="RHEA:50908"/>
        <dbReference type="Rhea" id="RHEA-COMP:10859"/>
        <dbReference type="Rhea" id="RHEA-COMP:10914"/>
        <dbReference type="ChEBI" id="CHEBI:13193"/>
        <dbReference type="ChEBI" id="CHEBI:15377"/>
        <dbReference type="ChEBI" id="CHEBI:15379"/>
        <dbReference type="ChEBI" id="CHEBI:17499"/>
        <dbReference type="ChEBI" id="CHEBI:84167"/>
        <dbReference type="ChEBI" id="CHEBI:84422"/>
        <dbReference type="EC" id="1.14.99.60"/>
    </reaction>
</comment>
<reference evidence="11 12" key="1">
    <citation type="submission" date="2015-11" db="EMBL/GenBank/DDBJ databases">
        <title>Genomic analysis of 38 Legionella species identifies large and diverse effector repertoires.</title>
        <authorList>
            <person name="Burstein D."/>
            <person name="Amaro F."/>
            <person name="Zusman T."/>
            <person name="Lifshitz Z."/>
            <person name="Cohen O."/>
            <person name="Gilbert J.A."/>
            <person name="Pupko T."/>
            <person name="Shuman H.A."/>
            <person name="Segal G."/>
        </authorList>
    </citation>
    <scope>NUCLEOTIDE SEQUENCE [LARGE SCALE GENOMIC DNA]</scope>
    <source>
        <strain evidence="11 12">WIGA</strain>
    </source>
</reference>
<evidence type="ECO:0000256" key="5">
    <source>
        <dbReference type="ARBA" id="ARBA00023002"/>
    </source>
</evidence>
<dbReference type="RefSeq" id="WP_058459032.1">
    <property type="nucleotide sequence ID" value="NZ_CAAAIY010000016.1"/>
</dbReference>
<feature type="binding site" evidence="9">
    <location>
        <position position="173"/>
    </location>
    <ligand>
        <name>Fe cation</name>
        <dbReference type="ChEBI" id="CHEBI:24875"/>
        <label>2</label>
    </ligand>
</feature>